<dbReference type="KEGG" id="hhw:NCTC503_01793"/>
<dbReference type="Proteomes" id="UP000308489">
    <property type="component" value="Chromosome 1"/>
</dbReference>
<accession>A0A4U9RL67</accession>
<organism evidence="2 3">
    <name type="scientific">Hathewaya histolytica</name>
    <name type="common">Clostridium histolyticum</name>
    <dbReference type="NCBI Taxonomy" id="1498"/>
    <lineage>
        <taxon>Bacteria</taxon>
        <taxon>Bacillati</taxon>
        <taxon>Bacillota</taxon>
        <taxon>Clostridia</taxon>
        <taxon>Eubacteriales</taxon>
        <taxon>Clostridiaceae</taxon>
        <taxon>Hathewaya</taxon>
    </lineage>
</organism>
<dbReference type="EMBL" id="LR590481">
    <property type="protein sequence ID" value="VTQ91373.1"/>
    <property type="molecule type" value="Genomic_DNA"/>
</dbReference>
<feature type="transmembrane region" description="Helical" evidence="1">
    <location>
        <begin position="96"/>
        <end position="117"/>
    </location>
</feature>
<feature type="transmembrane region" description="Helical" evidence="1">
    <location>
        <begin position="66"/>
        <end position="84"/>
    </location>
</feature>
<keyword evidence="1" id="KW-1133">Transmembrane helix</keyword>
<sequence length="165" mass="19224">MNFGILLIETVLITMIFNLVIFIPLCKNPVWWIHDYPKDIQEEYFKTHERIPSEPLSKTAIIKKGIFLLLSLIVLVILMGLAQVKTFLEGFLGSFFIWVIINIWDCFFMDWILFANIKAIRLPGTEHMNKEYHQKKYHFVHGVIGILIGIFPCLFVGVCILLINL</sequence>
<keyword evidence="3" id="KW-1185">Reference proteome</keyword>
<gene>
    <name evidence="2" type="ORF">NCTC503_01793</name>
</gene>
<proteinExistence type="predicted"/>
<keyword evidence="1" id="KW-0472">Membrane</keyword>
<dbReference type="AlphaFoldDB" id="A0A4U9RL67"/>
<protein>
    <submittedName>
        <fullName evidence="2">Uncharacterized protein</fullName>
    </submittedName>
</protein>
<evidence type="ECO:0000313" key="3">
    <source>
        <dbReference type="Proteomes" id="UP000308489"/>
    </source>
</evidence>
<feature type="transmembrane region" description="Helical" evidence="1">
    <location>
        <begin position="138"/>
        <end position="163"/>
    </location>
</feature>
<dbReference type="OrthoDB" id="3192072at2"/>
<name>A0A4U9RL67_HATHI</name>
<keyword evidence="1" id="KW-0812">Transmembrane</keyword>
<evidence type="ECO:0000313" key="2">
    <source>
        <dbReference type="EMBL" id="VTQ91373.1"/>
    </source>
</evidence>
<dbReference type="RefSeq" id="WP_138210405.1">
    <property type="nucleotide sequence ID" value="NZ_CBCRUQ010000019.1"/>
</dbReference>
<feature type="transmembrane region" description="Helical" evidence="1">
    <location>
        <begin position="6"/>
        <end position="26"/>
    </location>
</feature>
<evidence type="ECO:0000256" key="1">
    <source>
        <dbReference type="SAM" id="Phobius"/>
    </source>
</evidence>
<reference evidence="2 3" key="1">
    <citation type="submission" date="2019-05" db="EMBL/GenBank/DDBJ databases">
        <authorList>
            <consortium name="Pathogen Informatics"/>
        </authorList>
    </citation>
    <scope>NUCLEOTIDE SEQUENCE [LARGE SCALE GENOMIC DNA]</scope>
    <source>
        <strain evidence="2 3">NCTC503</strain>
    </source>
</reference>